<dbReference type="InterPro" id="IPR012461">
    <property type="entry name" value="SACK1"/>
</dbReference>
<accession>A0A6P6HSD7</accession>
<evidence type="ECO:0000256" key="2">
    <source>
        <dbReference type="ARBA" id="ARBA00006937"/>
    </source>
</evidence>
<dbReference type="GO" id="GO:0045104">
    <property type="term" value="P:intermediate filament cytoskeleton organization"/>
    <property type="evidence" value="ECO:0007669"/>
    <property type="project" value="TreeGrafter"/>
</dbReference>
<dbReference type="GO" id="GO:0019901">
    <property type="term" value="F:protein kinase binding"/>
    <property type="evidence" value="ECO:0007669"/>
    <property type="project" value="TreeGrafter"/>
</dbReference>
<evidence type="ECO:0000313" key="6">
    <source>
        <dbReference type="Proteomes" id="UP000515131"/>
    </source>
</evidence>
<dbReference type="PANTHER" id="PTHR16181:SF29">
    <property type="entry name" value="PROTEIN FAM83A-RELATED"/>
    <property type="match status" value="1"/>
</dbReference>
<feature type="domain" description="Scaffolding anchor of CK1" evidence="5">
    <location>
        <begin position="188"/>
        <end position="457"/>
    </location>
</feature>
<feature type="region of interest" description="Disordered" evidence="4">
    <location>
        <begin position="1"/>
        <end position="46"/>
    </location>
</feature>
<feature type="region of interest" description="Disordered" evidence="4">
    <location>
        <begin position="246"/>
        <end position="273"/>
    </location>
</feature>
<keyword evidence="6" id="KW-1185">Reference proteome</keyword>
<reference evidence="7" key="1">
    <citation type="submission" date="2025-08" db="UniProtKB">
        <authorList>
            <consortium name="RefSeq"/>
        </authorList>
    </citation>
    <scope>IDENTIFICATION</scope>
    <source>
        <tissue evidence="7">Blood</tissue>
    </source>
</reference>
<dbReference type="InterPro" id="IPR050944">
    <property type="entry name" value="FAM83"/>
</dbReference>
<dbReference type="GO" id="GO:0030335">
    <property type="term" value="P:positive regulation of cell migration"/>
    <property type="evidence" value="ECO:0007669"/>
    <property type="project" value="TreeGrafter"/>
</dbReference>
<dbReference type="KEGG" id="pcoo:112859682"/>
<dbReference type="RefSeq" id="XP_025778730.1">
    <property type="nucleotide sequence ID" value="XM_025922945.1"/>
</dbReference>
<dbReference type="GO" id="GO:1990254">
    <property type="term" value="F:keratin filament binding"/>
    <property type="evidence" value="ECO:0007669"/>
    <property type="project" value="TreeGrafter"/>
</dbReference>
<evidence type="ECO:0000313" key="7">
    <source>
        <dbReference type="RefSeq" id="XP_025778730.1"/>
    </source>
</evidence>
<gene>
    <name evidence="7" type="primary">LOC112859682</name>
</gene>
<comment type="subcellular location">
    <subcellularLocation>
        <location evidence="1">Cytoplasm</location>
    </subcellularLocation>
</comment>
<organism evidence="6 7">
    <name type="scientific">Puma concolor</name>
    <name type="common">Mountain lion</name>
    <name type="synonym">Felis concolor</name>
    <dbReference type="NCBI Taxonomy" id="9696"/>
    <lineage>
        <taxon>Eukaryota</taxon>
        <taxon>Metazoa</taxon>
        <taxon>Chordata</taxon>
        <taxon>Craniata</taxon>
        <taxon>Vertebrata</taxon>
        <taxon>Euteleostomi</taxon>
        <taxon>Mammalia</taxon>
        <taxon>Eutheria</taxon>
        <taxon>Laurasiatheria</taxon>
        <taxon>Carnivora</taxon>
        <taxon>Feliformia</taxon>
        <taxon>Felidae</taxon>
        <taxon>Felinae</taxon>
        <taxon>Puma</taxon>
    </lineage>
</organism>
<dbReference type="Gene3D" id="3.30.870.10">
    <property type="entry name" value="Endonuclease Chain A"/>
    <property type="match status" value="1"/>
</dbReference>
<dbReference type="GO" id="GO:0044380">
    <property type="term" value="P:protein localization to cytoskeleton"/>
    <property type="evidence" value="ECO:0007669"/>
    <property type="project" value="TreeGrafter"/>
</dbReference>
<dbReference type="SUPFAM" id="SSF56024">
    <property type="entry name" value="Phospholipase D/nuclease"/>
    <property type="match status" value="1"/>
</dbReference>
<evidence type="ECO:0000259" key="5">
    <source>
        <dbReference type="Pfam" id="PF07894"/>
    </source>
</evidence>
<protein>
    <submittedName>
        <fullName evidence="7">Protein FAM83H-like</fullName>
    </submittedName>
</protein>
<dbReference type="GO" id="GO:0005737">
    <property type="term" value="C:cytoplasm"/>
    <property type="evidence" value="ECO:0007669"/>
    <property type="project" value="UniProtKB-SubCell"/>
</dbReference>
<feature type="non-terminal residue" evidence="7">
    <location>
        <position position="1"/>
    </location>
</feature>
<comment type="similarity">
    <text evidence="2">Belongs to the FAM83 family.</text>
</comment>
<evidence type="ECO:0000256" key="1">
    <source>
        <dbReference type="ARBA" id="ARBA00004496"/>
    </source>
</evidence>
<feature type="region of interest" description="Disordered" evidence="4">
    <location>
        <begin position="166"/>
        <end position="192"/>
    </location>
</feature>
<name>A0A6P6HSD7_PUMCO</name>
<dbReference type="FunFam" id="3.30.870.10:FF:000004">
    <property type="entry name" value="protein FAM83H isoform X2"/>
    <property type="match status" value="1"/>
</dbReference>
<dbReference type="GeneID" id="112859682"/>
<keyword evidence="3" id="KW-0963">Cytoplasm</keyword>
<evidence type="ECO:0000256" key="3">
    <source>
        <dbReference type="ARBA" id="ARBA00022490"/>
    </source>
</evidence>
<dbReference type="AlphaFoldDB" id="A0A6P6HSD7"/>
<dbReference type="Proteomes" id="UP000515131">
    <property type="component" value="Unplaced"/>
</dbReference>
<dbReference type="GO" id="GO:0007165">
    <property type="term" value="P:signal transduction"/>
    <property type="evidence" value="ECO:0007669"/>
    <property type="project" value="TreeGrafter"/>
</dbReference>
<evidence type="ECO:0000256" key="4">
    <source>
        <dbReference type="SAM" id="MobiDB-lite"/>
    </source>
</evidence>
<dbReference type="CDD" id="cd09188">
    <property type="entry name" value="PLDc_FAM83H_N"/>
    <property type="match status" value="1"/>
</dbReference>
<feature type="compositionally biased region" description="Basic and acidic residues" evidence="4">
    <location>
        <begin position="36"/>
        <end position="45"/>
    </location>
</feature>
<dbReference type="GO" id="GO:0045095">
    <property type="term" value="C:keratin filament"/>
    <property type="evidence" value="ECO:0007669"/>
    <property type="project" value="TreeGrafter"/>
</dbReference>
<dbReference type="PANTHER" id="PTHR16181">
    <property type="entry name" value="PROTEIN FAM83A-RELATED"/>
    <property type="match status" value="1"/>
</dbReference>
<sequence length="1009" mass="111525">EAKPPPPAAGGPRDEVGVAPAGHVTSNKPAAQGHPRVAEPERPQVAERPVQATALGSELVLVPPADMEGCGAGGLAPGLGPELLRLHEVQLCLAQEQLLLEDRRRQVQLQMQLWQEEQLWREQLWQEEQLWREQLQEQQAWVRVEGLELAMALEQLRSEGLEVLQTQGQAAGPDMARRSQSSSQGDNPLAPGYLPPHYKEYYRLAVDALAEGGPEAYSRFLASEGAPAFLCPEELEHVSRHLRPPQHVAREPPEGSPPNVDMDGSSGTYWPMNSDQAVPELDLGWPLTFGFQGTEVTTLVQPPPPDSPSIKDEARRMIRSAQQVVAVVMDMFTDVDLLGEVLEAAARRVPVYILLDEMNAQHFLDMADKCRVNLHHVDFLRVRTVAGPTYYCRTGKSFKGHVKEKFLLVDCAVVMSGSYSFMWSFEKIHRSLAHVFQGELVSSFDEEFRILFAQSEPLVPSAGALARMDAYALAPYAGAGPLMGGQVTGAPTPFSFSKRAHLLFPPPREEGLGFPSFLDPDRHFLSAFRREEPTRMPAGALEPHAGLRPLSRRLDAEAGPGGELAGPRGFFQARHLEMDAFKRHSYAAADGGGAVENFAAARQVSRQTFLSHGDDFRFQTSHFHRDQLYQQHYQWDPQLAPARPQGLFEKLRAGRPGFGDHDDLALGGGPRFPELGPDGHQRLDYVPSSASREVRHGGEAVILLERGQDGGTVWVTECTVPPRWLVVVTQWITAACAPPSGRAGLASCLRHDLRALLEPVAFSGSLSKRGGPYSQVVGPRSVDLPAFPLYLQNSPSYSELVLVKTSQGRAANVRSRLAPWRHKFTRFLAARPHSLSPPLDSLSHRVPLRLFRGSGSGRFGWPLVIDPSGQAATFLRYQDTNYVDAVNPDHLRPQRIRLALLGALRYGKPLVFDLRDVDLFPAVRQQLEAVQPGLAQELLGRGLLERERYLSLVRPADGPEDGPEDGPAGFQEARLRHFRLLLVTRAQRPSEEQLRVLLPVRVQLPRGGL</sequence>
<proteinExistence type="inferred from homology"/>
<dbReference type="Pfam" id="PF07894">
    <property type="entry name" value="SACK1"/>
    <property type="match status" value="1"/>
</dbReference>
<dbReference type="InterPro" id="IPR041996">
    <property type="entry name" value="PLDc_FAM83H_N"/>
</dbReference>